<gene>
    <name evidence="2" type="ORF">PSECIP111854_01468</name>
</gene>
<dbReference type="Proteomes" id="UP001152467">
    <property type="component" value="Unassembled WGS sequence"/>
</dbReference>
<feature type="domain" description="DUF7305" evidence="1">
    <location>
        <begin position="417"/>
        <end position="547"/>
    </location>
</feature>
<reference evidence="2" key="1">
    <citation type="submission" date="2022-07" db="EMBL/GenBank/DDBJ databases">
        <authorList>
            <person name="Criscuolo A."/>
        </authorList>
    </citation>
    <scope>NUCLEOTIDE SEQUENCE</scope>
    <source>
        <strain evidence="2">CIP111854</strain>
    </source>
</reference>
<proteinExistence type="predicted"/>
<keyword evidence="3" id="KW-1185">Reference proteome</keyword>
<accession>A0A9W4QVB4</accession>
<evidence type="ECO:0000313" key="3">
    <source>
        <dbReference type="Proteomes" id="UP001152467"/>
    </source>
</evidence>
<name>A0A9W4QVB4_9GAMM</name>
<evidence type="ECO:0000313" key="2">
    <source>
        <dbReference type="EMBL" id="CAH9054900.1"/>
    </source>
</evidence>
<sequence>MNTQRGFTLVKVLLLSTMAGVVVFGAMKETLVQERLSGNFQKSMNARFLSEKGIYEMADQLRAKLVENPLLTRDELVNAQDPITGGGQIATDLKYDVTASIHPDNDDIIIITSSGERYSGDSNDKITAYYKFTAGQTSPVNDSLIAGCTGVTLKGSGLIDSYDSSQGSYEQTKSDNALITTGGSSADVYLQGHSIIKGDVNSAGGVYLTGSSPIKGNVKANGNVEISSGGGVRVDGNVLTLGDLIHKGGEIAGYVRATGDVTMKWGASIANLSGDDFDLQYGGTGTFPDGNDFYQDGMHYSVAHFNVDPMLVPLESYEADSEQCDPAGISSKMTTVIGDSSDFSDYIINANDYYTFSPKRLDHETRQGNSGNLKDVGTVLASQRDVYIFDINEQRYEDVAQDESGNEFVFGMKSFSLSSNGNVIIQGGDVVFLVDGDFSIGGGSTMTIKDDSSLTLFVTGNFDLGGGGDIVVERHGLTSGGHATFSIYSNNSGDAVSVSGNSEMYAVIYAPFATVDVKGNGAIFGSIVGSYINGAGDADFHFDEAVTTLELGGGSGNGGGGGASAYLLTFERWYYRLPERIAEENE</sequence>
<comment type="caution">
    <text evidence="2">The sequence shown here is derived from an EMBL/GenBank/DDBJ whole genome shotgun (WGS) entry which is preliminary data.</text>
</comment>
<dbReference type="EMBL" id="CAMAPC010000004">
    <property type="protein sequence ID" value="CAH9054900.1"/>
    <property type="molecule type" value="Genomic_DNA"/>
</dbReference>
<dbReference type="AlphaFoldDB" id="A0A9W4QVB4"/>
<dbReference type="InterPro" id="IPR055729">
    <property type="entry name" value="DUF7305"/>
</dbReference>
<evidence type="ECO:0000259" key="1">
    <source>
        <dbReference type="Pfam" id="PF23981"/>
    </source>
</evidence>
<dbReference type="Pfam" id="PF23981">
    <property type="entry name" value="DUF7305"/>
    <property type="match status" value="1"/>
</dbReference>
<protein>
    <recommendedName>
        <fullName evidence="1">DUF7305 domain-containing protein</fullName>
    </recommendedName>
</protein>
<organism evidence="2 3">
    <name type="scientific">Pseudoalteromonas holothuriae</name>
    <dbReference type="NCBI Taxonomy" id="2963714"/>
    <lineage>
        <taxon>Bacteria</taxon>
        <taxon>Pseudomonadati</taxon>
        <taxon>Pseudomonadota</taxon>
        <taxon>Gammaproteobacteria</taxon>
        <taxon>Alteromonadales</taxon>
        <taxon>Pseudoalteromonadaceae</taxon>
        <taxon>Pseudoalteromonas</taxon>
    </lineage>
</organism>